<name>A0A2T6KMY4_9RHOB</name>
<dbReference type="PRINTS" id="PR00111">
    <property type="entry name" value="ABHYDROLASE"/>
</dbReference>
<comment type="caution">
    <text evidence="2">The sequence shown here is derived from an EMBL/GenBank/DDBJ whole genome shotgun (WGS) entry which is preliminary data.</text>
</comment>
<dbReference type="RefSeq" id="WP_108385650.1">
    <property type="nucleotide sequence ID" value="NZ_QBUD01000002.1"/>
</dbReference>
<evidence type="ECO:0000313" key="2">
    <source>
        <dbReference type="EMBL" id="PUB17541.1"/>
    </source>
</evidence>
<dbReference type="AlphaFoldDB" id="A0A2T6KMY4"/>
<dbReference type="SUPFAM" id="SSF53474">
    <property type="entry name" value="alpha/beta-Hydrolases"/>
    <property type="match status" value="1"/>
</dbReference>
<dbReference type="Pfam" id="PF12697">
    <property type="entry name" value="Abhydrolase_6"/>
    <property type="match status" value="1"/>
</dbReference>
<dbReference type="PANTHER" id="PTHR43194">
    <property type="entry name" value="HYDROLASE ALPHA/BETA FOLD FAMILY"/>
    <property type="match status" value="1"/>
</dbReference>
<dbReference type="OrthoDB" id="9804723at2"/>
<dbReference type="Proteomes" id="UP000244523">
    <property type="component" value="Unassembled WGS sequence"/>
</dbReference>
<dbReference type="EMBL" id="QBUD01000002">
    <property type="protein sequence ID" value="PUB17541.1"/>
    <property type="molecule type" value="Genomic_DNA"/>
</dbReference>
<sequence>MPLIAGHDIHVVRKGAGAPAVMVHGALVRQDAFLPLANLLDHQTTLFDLPGHGRSSDWDNTSEYQALVARIAATLCNGPVHLIGHSFGATAALRIAVERPELVSRLTLIEPVYFAAAKGCAAHRAHTLSFRPFLSAMLSADETAAAAIFNDLWGDRLWQDLSPRRQAESSHRIHLIVAGAAAIEQDADGITSPDRLSALEMPVTLIRGARSPAIIQAIHDALGASITQATDHVVAGAGHMLPMTHTDQVAAIIRAADPETA</sequence>
<dbReference type="Gene3D" id="3.40.50.1820">
    <property type="entry name" value="alpha/beta hydrolase"/>
    <property type="match status" value="1"/>
</dbReference>
<dbReference type="InterPro" id="IPR050228">
    <property type="entry name" value="Carboxylesterase_BioH"/>
</dbReference>
<feature type="domain" description="AB hydrolase-1" evidence="1">
    <location>
        <begin position="21"/>
        <end position="251"/>
    </location>
</feature>
<accession>A0A2T6KMY4</accession>
<evidence type="ECO:0000313" key="3">
    <source>
        <dbReference type="Proteomes" id="UP000244523"/>
    </source>
</evidence>
<dbReference type="PANTHER" id="PTHR43194:SF5">
    <property type="entry name" value="PIMELOYL-[ACYL-CARRIER PROTEIN] METHYL ESTER ESTERASE"/>
    <property type="match status" value="1"/>
</dbReference>
<dbReference type="InterPro" id="IPR000073">
    <property type="entry name" value="AB_hydrolase_1"/>
</dbReference>
<protein>
    <submittedName>
        <fullName evidence="2">Pimeloyl-ACP methyl ester carboxylesterase</fullName>
    </submittedName>
</protein>
<gene>
    <name evidence="2" type="ORF">C8N45_102553</name>
</gene>
<keyword evidence="3" id="KW-1185">Reference proteome</keyword>
<evidence type="ECO:0000259" key="1">
    <source>
        <dbReference type="Pfam" id="PF12697"/>
    </source>
</evidence>
<proteinExistence type="predicted"/>
<dbReference type="InterPro" id="IPR029058">
    <property type="entry name" value="AB_hydrolase_fold"/>
</dbReference>
<organism evidence="2 3">
    <name type="scientific">Yoonia sediminilitoris</name>
    <dbReference type="NCBI Taxonomy" id="1286148"/>
    <lineage>
        <taxon>Bacteria</taxon>
        <taxon>Pseudomonadati</taxon>
        <taxon>Pseudomonadota</taxon>
        <taxon>Alphaproteobacteria</taxon>
        <taxon>Rhodobacterales</taxon>
        <taxon>Paracoccaceae</taxon>
        <taxon>Yoonia</taxon>
    </lineage>
</organism>
<reference evidence="2 3" key="1">
    <citation type="submission" date="2018-04" db="EMBL/GenBank/DDBJ databases">
        <title>Genomic Encyclopedia of Archaeal and Bacterial Type Strains, Phase II (KMG-II): from individual species to whole genera.</title>
        <authorList>
            <person name="Goeker M."/>
        </authorList>
    </citation>
    <scope>NUCLEOTIDE SEQUENCE [LARGE SCALE GENOMIC DNA]</scope>
    <source>
        <strain evidence="2 3">DSM 29955</strain>
    </source>
</reference>